<dbReference type="PROSITE" id="PS51934">
    <property type="entry name" value="LRAT"/>
    <property type="match status" value="1"/>
</dbReference>
<dbReference type="Pfam" id="PF04970">
    <property type="entry name" value="LRAT"/>
    <property type="match status" value="1"/>
</dbReference>
<accession>A0A7S1EQX8</accession>
<evidence type="ECO:0000259" key="3">
    <source>
        <dbReference type="PROSITE" id="PS51934"/>
    </source>
</evidence>
<feature type="transmembrane region" description="Helical" evidence="2">
    <location>
        <begin position="120"/>
        <end position="153"/>
    </location>
</feature>
<keyword evidence="2" id="KW-0812">Transmembrane</keyword>
<dbReference type="EMBL" id="HBFP01003542">
    <property type="protein sequence ID" value="CAD8818123.1"/>
    <property type="molecule type" value="Transcribed_RNA"/>
</dbReference>
<proteinExistence type="predicted"/>
<dbReference type="Gene3D" id="3.90.1720.10">
    <property type="entry name" value="endopeptidase domain like (from Nostoc punctiforme)"/>
    <property type="match status" value="1"/>
</dbReference>
<feature type="region of interest" description="Disordered" evidence="1">
    <location>
        <begin position="161"/>
        <end position="180"/>
    </location>
</feature>
<reference evidence="4" key="1">
    <citation type="submission" date="2021-01" db="EMBL/GenBank/DDBJ databases">
        <authorList>
            <person name="Corre E."/>
            <person name="Pelletier E."/>
            <person name="Niang G."/>
            <person name="Scheremetjew M."/>
            <person name="Finn R."/>
            <person name="Kale V."/>
            <person name="Holt S."/>
            <person name="Cochrane G."/>
            <person name="Meng A."/>
            <person name="Brown T."/>
            <person name="Cohen L."/>
        </authorList>
    </citation>
    <scope>NUCLEOTIDE SEQUENCE</scope>
    <source>
        <strain evidence="4">CCMP3278</strain>
    </source>
</reference>
<dbReference type="PANTHER" id="PTHR46137:SF1">
    <property type="entry name" value="LRAT DOMAIN-CONTAINING PROTEIN"/>
    <property type="match status" value="1"/>
</dbReference>
<dbReference type="AlphaFoldDB" id="A0A7S1EQX8"/>
<dbReference type="InterPro" id="IPR007053">
    <property type="entry name" value="LRAT_dom"/>
</dbReference>
<evidence type="ECO:0000313" key="4">
    <source>
        <dbReference type="EMBL" id="CAD8818123.1"/>
    </source>
</evidence>
<feature type="domain" description="LRAT" evidence="3">
    <location>
        <begin position="14"/>
        <end position="118"/>
    </location>
</feature>
<evidence type="ECO:0000256" key="1">
    <source>
        <dbReference type="SAM" id="MobiDB-lite"/>
    </source>
</evidence>
<keyword evidence="2" id="KW-1133">Transmembrane helix</keyword>
<dbReference type="PANTHER" id="PTHR46137">
    <property type="entry name" value="OS05G0310600 PROTEIN"/>
    <property type="match status" value="1"/>
</dbReference>
<sequence length="180" mass="20050">MARGDHLMVWRGSKEEDSAVGFWHHGIDCGDGTVIHYIGIDGVKSMTNGSIGRTCFEEFQFDSPRIHVVQYNESEVLPVEQVIQRAESRIGHNEYNLLRDNCESFSRWCKTGQETSYQSLGFAVGIGIALAAVLGGTPPVASFICGIIAFKAWDRSHNRSSHRIAPEGKQIPQITYNDHK</sequence>
<organism evidence="4">
    <name type="scientific">Timspurckia oligopyrenoides</name>
    <dbReference type="NCBI Taxonomy" id="708627"/>
    <lineage>
        <taxon>Eukaryota</taxon>
        <taxon>Rhodophyta</taxon>
        <taxon>Bangiophyceae</taxon>
        <taxon>Porphyridiales</taxon>
        <taxon>Porphyridiaceae</taxon>
        <taxon>Timspurckia</taxon>
    </lineage>
</organism>
<keyword evidence="2" id="KW-0472">Membrane</keyword>
<gene>
    <name evidence="4" type="ORF">TOLI1172_LOCUS2512</name>
</gene>
<evidence type="ECO:0000256" key="2">
    <source>
        <dbReference type="SAM" id="Phobius"/>
    </source>
</evidence>
<protein>
    <recommendedName>
        <fullName evidence="3">LRAT domain-containing protein</fullName>
    </recommendedName>
</protein>
<name>A0A7S1EQX8_9RHOD</name>